<dbReference type="Gene3D" id="2.60.40.60">
    <property type="entry name" value="Cadherins"/>
    <property type="match status" value="6"/>
</dbReference>
<evidence type="ECO:0000256" key="7">
    <source>
        <dbReference type="ARBA" id="ARBA00023180"/>
    </source>
</evidence>
<keyword evidence="3" id="KW-0677">Repeat</keyword>
<dbReference type="PROSITE" id="PS00232">
    <property type="entry name" value="CADHERIN_1"/>
    <property type="match status" value="2"/>
</dbReference>
<evidence type="ECO:0000313" key="11">
    <source>
        <dbReference type="EMBL" id="JAB63216.1"/>
    </source>
</evidence>
<dbReference type="CDD" id="cd11304">
    <property type="entry name" value="Cadherin_repeat"/>
    <property type="match status" value="2"/>
</dbReference>
<proteinExistence type="predicted"/>
<keyword evidence="2" id="KW-0812">Transmembrane</keyword>
<feature type="signal peptide" evidence="9">
    <location>
        <begin position="1"/>
        <end position="21"/>
    </location>
</feature>
<dbReference type="EMBL" id="GALX01005250">
    <property type="protein sequence ID" value="JAB63216.1"/>
    <property type="molecule type" value="Transcribed_RNA"/>
</dbReference>
<dbReference type="SUPFAM" id="SSF49313">
    <property type="entry name" value="Cadherin-like"/>
    <property type="match status" value="3"/>
</dbReference>
<dbReference type="SMART" id="SM00112">
    <property type="entry name" value="CA"/>
    <property type="match status" value="4"/>
</dbReference>
<evidence type="ECO:0000256" key="6">
    <source>
        <dbReference type="ARBA" id="ARBA00023136"/>
    </source>
</evidence>
<protein>
    <submittedName>
        <fullName evidence="11">Cadherin EGF LAG seven-pass G-type receptor 3</fullName>
    </submittedName>
</protein>
<dbReference type="PANTHER" id="PTHR24028:SF328">
    <property type="entry name" value="CADHERIN-3"/>
    <property type="match status" value="1"/>
</dbReference>
<dbReference type="GO" id="GO:0005509">
    <property type="term" value="F:calcium ion binding"/>
    <property type="evidence" value="ECO:0007669"/>
    <property type="project" value="UniProtKB-UniRule"/>
</dbReference>
<keyword evidence="4 8" id="KW-0106">Calcium</keyword>
<feature type="domain" description="Cadherin" evidence="10">
    <location>
        <begin position="634"/>
        <end position="753"/>
    </location>
</feature>
<sequence>MRSVLRISLIYFILLIVGVNCDDVIVAINENVTVTPNEAGTFYTVSMKENNHDFEAGVQVLLPLFKIVDANIEPTISFVSSSFQYSVLKTKEETSSYIFYATQSFDYETQPSQYLFNVQLNLNYTPSLTRGVLNPDWKDCALVEINLIDYNDELPEFKETEYYVSINETAKKGEFIVQILATDLDAEDKILEHSLLTSAYASQILEIESDTGNIYVSADNAFDYDTVNPIFVIVRGTDKARHTTSVPLTINLLDVNNKAPTIFVEYPINVDENQKSGTVLNSSITASDMDATAKLSAEIDWDMSYAMKDSRRLDMNNEAISQQVKFLDVEYHRVNELDDTNRDIAIDLIVNGNNPDWTTPDFELFDMLFLSLKVTDWMTDPEFIEQQNTSVIILIAINDINDNTPYFPEANLPESERENRTVQEFAPKGTSVSSIVAIDLDVGDTVTYDCTPVDSNFDWIDANNATGAFTVKDSNLVDADTEKTFYFNYSCTASDDGYTHTSEPMIVPFYIIDTNNQVPTITIDDTVYVDEKSDPNTEVAEVGTHDDDRDIPFHTVACNLDRTQTCSDKFIIVDNVILVRHGHDDIDRDKGDPSYSCPMTCQDNPDLLQNDRNPNSVTKTITIRLRDINDHTPEVLTEALDTSEDVEKGDIIGIIVATDIDEGDNAEIDFEITRIENSNGEDSSSLFDITTDENYYVDLTHKQANLIASEDLRGAFGNYTVAIRVADRGDPPNVATYFVTVEVEKFNFAPPRFIYPNKNSKSIFLLC</sequence>
<feature type="domain" description="Cadherin" evidence="10">
    <location>
        <begin position="262"/>
        <end position="407"/>
    </location>
</feature>
<comment type="subcellular location">
    <subcellularLocation>
        <location evidence="1">Membrane</location>
        <topology evidence="1">Single-pass membrane protein</topology>
    </subcellularLocation>
</comment>
<keyword evidence="5" id="KW-1133">Transmembrane helix</keyword>
<dbReference type="GO" id="GO:0007156">
    <property type="term" value="P:homophilic cell adhesion via plasma membrane adhesion molecules"/>
    <property type="evidence" value="ECO:0007669"/>
    <property type="project" value="InterPro"/>
</dbReference>
<dbReference type="PANTHER" id="PTHR24028">
    <property type="entry name" value="CADHERIN-87A"/>
    <property type="match status" value="1"/>
</dbReference>
<keyword evidence="11" id="KW-0675">Receptor</keyword>
<organism evidence="11">
    <name type="scientific">Anoplophora glabripennis</name>
    <name type="common">Asian longhorn beetle</name>
    <name type="synonym">Anoplophora nobilis</name>
    <dbReference type="NCBI Taxonomy" id="217634"/>
    <lineage>
        <taxon>Eukaryota</taxon>
        <taxon>Metazoa</taxon>
        <taxon>Ecdysozoa</taxon>
        <taxon>Arthropoda</taxon>
        <taxon>Hexapoda</taxon>
        <taxon>Insecta</taxon>
        <taxon>Pterygota</taxon>
        <taxon>Neoptera</taxon>
        <taxon>Endopterygota</taxon>
        <taxon>Coleoptera</taxon>
        <taxon>Polyphaga</taxon>
        <taxon>Cucujiformia</taxon>
        <taxon>Chrysomeloidea</taxon>
        <taxon>Cerambycidae</taxon>
        <taxon>Lamiinae</taxon>
        <taxon>Lamiini</taxon>
        <taxon>Anoplophora</taxon>
    </lineage>
</organism>
<dbReference type="GO" id="GO:0005886">
    <property type="term" value="C:plasma membrane"/>
    <property type="evidence" value="ECO:0007669"/>
    <property type="project" value="InterPro"/>
</dbReference>
<evidence type="ECO:0000256" key="9">
    <source>
        <dbReference type="SAM" id="SignalP"/>
    </source>
</evidence>
<feature type="domain" description="Cadherin" evidence="10">
    <location>
        <begin position="158"/>
        <end position="262"/>
    </location>
</feature>
<feature type="domain" description="Cadherin" evidence="10">
    <location>
        <begin position="414"/>
        <end position="521"/>
    </location>
</feature>
<evidence type="ECO:0000256" key="8">
    <source>
        <dbReference type="PROSITE-ProRule" id="PRU00043"/>
    </source>
</evidence>
<feature type="chain" id="PRO_5004736948" evidence="9">
    <location>
        <begin position="22"/>
        <end position="767"/>
    </location>
</feature>
<keyword evidence="7" id="KW-0325">Glycoprotein</keyword>
<evidence type="ECO:0000256" key="3">
    <source>
        <dbReference type="ARBA" id="ARBA00022737"/>
    </source>
</evidence>
<name>V5I860_ANOGL</name>
<evidence type="ECO:0000256" key="1">
    <source>
        <dbReference type="ARBA" id="ARBA00004167"/>
    </source>
</evidence>
<dbReference type="InterPro" id="IPR050174">
    <property type="entry name" value="Protocadherin/Cadherin-CA"/>
</dbReference>
<feature type="domain" description="Cadherin" evidence="10">
    <location>
        <begin position="25"/>
        <end position="157"/>
    </location>
</feature>
<keyword evidence="9" id="KW-0732">Signal</keyword>
<dbReference type="InterPro" id="IPR015919">
    <property type="entry name" value="Cadherin-like_sf"/>
</dbReference>
<evidence type="ECO:0000259" key="10">
    <source>
        <dbReference type="PROSITE" id="PS50268"/>
    </source>
</evidence>
<gene>
    <name evidence="11" type="primary">CELR3</name>
</gene>
<keyword evidence="6" id="KW-0472">Membrane</keyword>
<dbReference type="InterPro" id="IPR002126">
    <property type="entry name" value="Cadherin-like_dom"/>
</dbReference>
<evidence type="ECO:0000256" key="5">
    <source>
        <dbReference type="ARBA" id="ARBA00022989"/>
    </source>
</evidence>
<evidence type="ECO:0000256" key="2">
    <source>
        <dbReference type="ARBA" id="ARBA00022692"/>
    </source>
</evidence>
<feature type="domain" description="Cadherin" evidence="10">
    <location>
        <begin position="521"/>
        <end position="635"/>
    </location>
</feature>
<evidence type="ECO:0000256" key="4">
    <source>
        <dbReference type="ARBA" id="ARBA00022837"/>
    </source>
</evidence>
<reference evidence="11" key="1">
    <citation type="submission" date="2013-07" db="EMBL/GenBank/DDBJ databases">
        <title>Midgut Transcriptome Profiling of Anoplphora glabripennis, a Lignocellulose Degrading, Wood-Boring Cerambycid.</title>
        <authorList>
            <person name="Scully E.D."/>
            <person name="Hoover K."/>
            <person name="Carlson J.E."/>
            <person name="Tien M."/>
            <person name="Geib S.M."/>
        </authorList>
    </citation>
    <scope>NUCLEOTIDE SEQUENCE</scope>
</reference>
<dbReference type="PROSITE" id="PS50268">
    <property type="entry name" value="CADHERIN_2"/>
    <property type="match status" value="6"/>
</dbReference>
<dbReference type="AlphaFoldDB" id="V5I860"/>
<accession>V5I860</accession>
<dbReference type="PRINTS" id="PR00205">
    <property type="entry name" value="CADHERIN"/>
</dbReference>
<dbReference type="InterPro" id="IPR020894">
    <property type="entry name" value="Cadherin_CS"/>
</dbReference>